<comment type="caution">
    <text evidence="6">The sequence shown here is derived from an EMBL/GenBank/DDBJ whole genome shotgun (WGS) entry which is preliminary data.</text>
</comment>
<dbReference type="SUPFAM" id="SSF49899">
    <property type="entry name" value="Concanavalin A-like lectins/glucanases"/>
    <property type="match status" value="1"/>
</dbReference>
<dbReference type="Proteomes" id="UP001189915">
    <property type="component" value="Unassembled WGS sequence"/>
</dbReference>
<name>A0AAD2EPU3_9RALS</name>
<accession>A0AAD2EPU3</accession>
<dbReference type="Gene3D" id="2.60.120.200">
    <property type="match status" value="1"/>
</dbReference>
<organism evidence="6 7">
    <name type="scientific">Ralstonia wenshanensis</name>
    <dbReference type="NCBI Taxonomy" id="2842456"/>
    <lineage>
        <taxon>Bacteria</taxon>
        <taxon>Pseudomonadati</taxon>
        <taxon>Pseudomonadota</taxon>
        <taxon>Betaproteobacteria</taxon>
        <taxon>Burkholderiales</taxon>
        <taxon>Burkholderiaceae</taxon>
        <taxon>Ralstonia</taxon>
    </lineage>
</organism>
<dbReference type="SMART" id="SM00560">
    <property type="entry name" value="LamGL"/>
    <property type="match status" value="1"/>
</dbReference>
<feature type="domain" description="LamG-like jellyroll fold" evidence="5">
    <location>
        <begin position="622"/>
        <end position="757"/>
    </location>
</feature>
<dbReference type="InterPro" id="IPR006558">
    <property type="entry name" value="LamG-like"/>
</dbReference>
<keyword evidence="7" id="KW-1185">Reference proteome</keyword>
<keyword evidence="1" id="KW-0732">Signal</keyword>
<gene>
    <name evidence="6" type="ORF">LMG18091_01770</name>
</gene>
<dbReference type="Pfam" id="PF13385">
    <property type="entry name" value="Laminin_G_3"/>
    <property type="match status" value="1"/>
</dbReference>
<evidence type="ECO:0000256" key="1">
    <source>
        <dbReference type="ARBA" id="ARBA00022729"/>
    </source>
</evidence>
<evidence type="ECO:0000259" key="5">
    <source>
        <dbReference type="SMART" id="SM00560"/>
    </source>
</evidence>
<feature type="region of interest" description="Disordered" evidence="4">
    <location>
        <begin position="45"/>
        <end position="81"/>
    </location>
</feature>
<proteinExistence type="predicted"/>
<dbReference type="AlphaFoldDB" id="A0AAD2EPU3"/>
<evidence type="ECO:0000256" key="2">
    <source>
        <dbReference type="ARBA" id="ARBA00023157"/>
    </source>
</evidence>
<dbReference type="Gene3D" id="2.60.40.10">
    <property type="entry name" value="Immunoglobulins"/>
    <property type="match status" value="1"/>
</dbReference>
<evidence type="ECO:0000256" key="4">
    <source>
        <dbReference type="SAM" id="MobiDB-lite"/>
    </source>
</evidence>
<protein>
    <recommendedName>
        <fullName evidence="5">LamG-like jellyroll fold domain-containing protein</fullName>
    </recommendedName>
</protein>
<sequence>MSKKSVEYANVSELPNPVRRALTLGLGLFPMLPLLPGCGGGVDDASAQGLGPTQEKTGGGQATTAPAPATPAPAPEAVPASESGVFRHPGLLVTEDDATRIRALIKAGQEPWTGWWNKLCAEPNASLTAKPNPQPAVYRADSTKYALYGDIWHAWTLVLRWKLSDPQDNRYADKAVEFLDAWANTLKEVGTVPPGSTAHDDHTFIILAGIQGHQLAQIGEILRTYSGWAPASLKRFQDMLLNVFAGISQNRLNNAALGSHANWDMASLCGALSIGVFCDRPDLYRLAVDYYAGNNRGTLKMFGNGSIVHSVYFMHPGHFGQWEESGRDQGHSTLGMSLGGDLLEMAWNQGDDLYGMHNNRFLAAAEYVARSNLLDENGKTYPMPYAREQDPSQPHTNLWTQVNQSFQHGRNAWEPIYNHYVNRMGLAAPNVSRIVKLVEPKYGGSSDDVMWPTLIHRRVDYAGPMKPSGLTANLRGNRVVLSWWGSVGATSYAVKRASQANGPFNLLGTVSASELLTYTDIPPNGVWFYQITAQGAGASGAGSNVARIAVPGELRLSLPLNDPNGTGTVGALLTPAGTTTLVQGTLLDGATWGDGRVSDKAIAFDGQKAGLQLPSGVFSDLDDFSLSFWAYANGLHWDTCMFFSGQDGFSSMFIAPQSGSSGVLRFGIFGAGANDAQVVAAPWAMPIRRWVHVAVTLQGNTCRLYVDGTEVGKTDDMLLSPRQVGDQVTFLGRNWAHPSFNGRIQGLRVQAGALSAAEVAALAK</sequence>
<dbReference type="GO" id="GO:0042597">
    <property type="term" value="C:periplasmic space"/>
    <property type="evidence" value="ECO:0007669"/>
    <property type="project" value="InterPro"/>
</dbReference>
<keyword evidence="2" id="KW-1015">Disulfide bond</keyword>
<dbReference type="InterPro" id="IPR013320">
    <property type="entry name" value="ConA-like_dom_sf"/>
</dbReference>
<dbReference type="GO" id="GO:0016829">
    <property type="term" value="F:lyase activity"/>
    <property type="evidence" value="ECO:0007669"/>
    <property type="project" value="UniProtKB-KW"/>
</dbReference>
<keyword evidence="3" id="KW-0456">Lyase</keyword>
<dbReference type="EMBL" id="CATWAF010000002">
    <property type="protein sequence ID" value="CAJ0693358.1"/>
    <property type="molecule type" value="Genomic_DNA"/>
</dbReference>
<evidence type="ECO:0000313" key="7">
    <source>
        <dbReference type="Proteomes" id="UP001189915"/>
    </source>
</evidence>
<evidence type="ECO:0000313" key="6">
    <source>
        <dbReference type="EMBL" id="CAJ0693358.1"/>
    </source>
</evidence>
<dbReference type="InterPro" id="IPR013783">
    <property type="entry name" value="Ig-like_fold"/>
</dbReference>
<dbReference type="Pfam" id="PF05426">
    <property type="entry name" value="Alginate_lyase"/>
    <property type="match status" value="1"/>
</dbReference>
<dbReference type="SUPFAM" id="SSF48230">
    <property type="entry name" value="Chondroitin AC/alginate lyase"/>
    <property type="match status" value="1"/>
</dbReference>
<reference evidence="6 7" key="1">
    <citation type="submission" date="2023-07" db="EMBL/GenBank/DDBJ databases">
        <authorList>
            <person name="Peeters C."/>
        </authorList>
    </citation>
    <scope>NUCLEOTIDE SEQUENCE [LARGE SCALE GENOMIC DNA]</scope>
    <source>
        <strain evidence="6 7">LMG 18091</strain>
    </source>
</reference>
<dbReference type="Gene3D" id="1.50.10.100">
    <property type="entry name" value="Chondroitin AC/alginate lyase"/>
    <property type="match status" value="1"/>
</dbReference>
<evidence type="ECO:0000256" key="3">
    <source>
        <dbReference type="ARBA" id="ARBA00023239"/>
    </source>
</evidence>
<dbReference type="InterPro" id="IPR008397">
    <property type="entry name" value="Alginate_lyase_dom"/>
</dbReference>
<dbReference type="InterPro" id="IPR008929">
    <property type="entry name" value="Chondroitin_lyas"/>
</dbReference>